<reference evidence="9 10" key="1">
    <citation type="submission" date="2020-07" db="EMBL/GenBank/DDBJ databases">
        <title>Definition of the novel symbiovar canariense within Mesorhizobium novociceri, a new species of genus Mesorhizobium nodulating Cicer canariense in the Caldera de Taburiente National Park (La Palma, Canary Islands).</title>
        <authorList>
            <person name="Leon-Barrios M."/>
            <person name="Perez-Yepez J."/>
            <person name="Flores-Felix J.D."/>
            <person name="Ramirez-Baena M.H."/>
            <person name="Pulido-Suarez L."/>
            <person name="Igual J.M."/>
            <person name="Velazquez E."/>
            <person name="Peix A."/>
        </authorList>
    </citation>
    <scope>NUCLEOTIDE SEQUENCE [LARGE SCALE GENOMIC DNA]</scope>
    <source>
        <strain evidence="9 10">CCANP35</strain>
    </source>
</reference>
<dbReference type="GO" id="GO:0055085">
    <property type="term" value="P:transmembrane transport"/>
    <property type="evidence" value="ECO:0007669"/>
    <property type="project" value="InterPro"/>
</dbReference>
<dbReference type="Pfam" id="PF00528">
    <property type="entry name" value="BPD_transp_1"/>
    <property type="match status" value="1"/>
</dbReference>
<feature type="transmembrane region" description="Helical" evidence="7">
    <location>
        <begin position="109"/>
        <end position="134"/>
    </location>
</feature>
<keyword evidence="3" id="KW-1003">Cell membrane</keyword>
<evidence type="ECO:0000256" key="5">
    <source>
        <dbReference type="ARBA" id="ARBA00022989"/>
    </source>
</evidence>
<dbReference type="EMBL" id="JACDTY010000010">
    <property type="protein sequence ID" value="MBA1142705.1"/>
    <property type="molecule type" value="Genomic_DNA"/>
</dbReference>
<dbReference type="Proteomes" id="UP000558284">
    <property type="component" value="Unassembled WGS sequence"/>
</dbReference>
<keyword evidence="10" id="KW-1185">Reference proteome</keyword>
<accession>A0A838B8D5</accession>
<dbReference type="Gene3D" id="1.10.3720.10">
    <property type="entry name" value="MetI-like"/>
    <property type="match status" value="1"/>
</dbReference>
<dbReference type="PANTHER" id="PTHR32243:SF52">
    <property type="entry name" value="ABC TRANSPORTER PERMEASE PROTEIN"/>
    <property type="match status" value="1"/>
</dbReference>
<proteinExistence type="inferred from homology"/>
<comment type="similarity">
    <text evidence="7">Belongs to the binding-protein-dependent transport system permease family.</text>
</comment>
<name>A0A838B8D5_9HYPH</name>
<feature type="transmembrane region" description="Helical" evidence="7">
    <location>
        <begin position="184"/>
        <end position="209"/>
    </location>
</feature>
<organism evidence="9 10">
    <name type="scientific">Mesorhizobium neociceri</name>
    <dbReference type="NCBI Taxonomy" id="1307853"/>
    <lineage>
        <taxon>Bacteria</taxon>
        <taxon>Pseudomonadati</taxon>
        <taxon>Pseudomonadota</taxon>
        <taxon>Alphaproteobacteria</taxon>
        <taxon>Hyphomicrobiales</taxon>
        <taxon>Phyllobacteriaceae</taxon>
        <taxon>Mesorhizobium</taxon>
    </lineage>
</organism>
<gene>
    <name evidence="9" type="ORF">H0241_21000</name>
</gene>
<keyword evidence="4 7" id="KW-0812">Transmembrane</keyword>
<dbReference type="RefSeq" id="WP_181059742.1">
    <property type="nucleotide sequence ID" value="NZ_JACDTY010000010.1"/>
</dbReference>
<evidence type="ECO:0000256" key="1">
    <source>
        <dbReference type="ARBA" id="ARBA00004651"/>
    </source>
</evidence>
<evidence type="ECO:0000256" key="7">
    <source>
        <dbReference type="RuleBase" id="RU363032"/>
    </source>
</evidence>
<comment type="caution">
    <text evidence="9">The sequence shown here is derived from an EMBL/GenBank/DDBJ whole genome shotgun (WGS) entry which is preliminary data.</text>
</comment>
<dbReference type="CDD" id="cd06261">
    <property type="entry name" value="TM_PBP2"/>
    <property type="match status" value="1"/>
</dbReference>
<dbReference type="AlphaFoldDB" id="A0A838B8D5"/>
<feature type="transmembrane region" description="Helical" evidence="7">
    <location>
        <begin position="240"/>
        <end position="262"/>
    </location>
</feature>
<dbReference type="GO" id="GO:0005886">
    <property type="term" value="C:plasma membrane"/>
    <property type="evidence" value="ECO:0007669"/>
    <property type="project" value="UniProtKB-SubCell"/>
</dbReference>
<evidence type="ECO:0000256" key="3">
    <source>
        <dbReference type="ARBA" id="ARBA00022475"/>
    </source>
</evidence>
<feature type="transmembrane region" description="Helical" evidence="7">
    <location>
        <begin position="140"/>
        <end position="163"/>
    </location>
</feature>
<comment type="subcellular location">
    <subcellularLocation>
        <location evidence="1 7">Cell membrane</location>
        <topology evidence="1 7">Multi-pass membrane protein</topology>
    </subcellularLocation>
</comment>
<dbReference type="PROSITE" id="PS50928">
    <property type="entry name" value="ABC_TM1"/>
    <property type="match status" value="1"/>
</dbReference>
<keyword evidence="6 7" id="KW-0472">Membrane</keyword>
<feature type="transmembrane region" description="Helical" evidence="7">
    <location>
        <begin position="12"/>
        <end position="34"/>
    </location>
</feature>
<protein>
    <submittedName>
        <fullName evidence="9">Carbohydrate ABC transporter permease</fullName>
    </submittedName>
</protein>
<keyword evidence="2 7" id="KW-0813">Transport</keyword>
<sequence>MIDQSSNRAWKSFAWAVLLVAVVVALTPYVWMVLASFKNRVDLLSSVPKWSFAPTLANYPAVFIDKEYWPLAINSVLISVSSTVLCIVIGAPAAYGFARSDFPGKEDLFFFFLTTRMAPPISIAVPLFLFFTSLGLIDTIYAVVIAHTSFNLSLVVWMMRGFFAEIPREIDEAAMMDGRSRLGAFLFVVAPLAAPGIGATAVLCFILSWNEFLYAFILVAFDGRPLTVGIPGLVTPHGTLWGQVAAVAIVATLPIVLFTFLVQKQLVRGLTFGAVKG</sequence>
<dbReference type="InterPro" id="IPR035906">
    <property type="entry name" value="MetI-like_sf"/>
</dbReference>
<feature type="transmembrane region" description="Helical" evidence="7">
    <location>
        <begin position="76"/>
        <end position="97"/>
    </location>
</feature>
<evidence type="ECO:0000313" key="10">
    <source>
        <dbReference type="Proteomes" id="UP000558284"/>
    </source>
</evidence>
<evidence type="ECO:0000256" key="2">
    <source>
        <dbReference type="ARBA" id="ARBA00022448"/>
    </source>
</evidence>
<evidence type="ECO:0000256" key="4">
    <source>
        <dbReference type="ARBA" id="ARBA00022692"/>
    </source>
</evidence>
<evidence type="ECO:0000259" key="8">
    <source>
        <dbReference type="PROSITE" id="PS50928"/>
    </source>
</evidence>
<dbReference type="SUPFAM" id="SSF161098">
    <property type="entry name" value="MetI-like"/>
    <property type="match status" value="1"/>
</dbReference>
<dbReference type="PANTHER" id="PTHR32243">
    <property type="entry name" value="MALTOSE TRANSPORT SYSTEM PERMEASE-RELATED"/>
    <property type="match status" value="1"/>
</dbReference>
<keyword evidence="5 7" id="KW-1133">Transmembrane helix</keyword>
<feature type="domain" description="ABC transmembrane type-1" evidence="8">
    <location>
        <begin position="72"/>
        <end position="262"/>
    </location>
</feature>
<dbReference type="InterPro" id="IPR050901">
    <property type="entry name" value="BP-dep_ABC_trans_perm"/>
</dbReference>
<evidence type="ECO:0000256" key="6">
    <source>
        <dbReference type="ARBA" id="ARBA00023136"/>
    </source>
</evidence>
<evidence type="ECO:0000313" key="9">
    <source>
        <dbReference type="EMBL" id="MBA1142705.1"/>
    </source>
</evidence>
<dbReference type="InterPro" id="IPR000515">
    <property type="entry name" value="MetI-like"/>
</dbReference>